<proteinExistence type="predicted"/>
<keyword evidence="1" id="KW-1185">Reference proteome</keyword>
<dbReference type="GeneID" id="118407387"/>
<dbReference type="KEGG" id="bfo:118407387"/>
<reference evidence="2" key="1">
    <citation type="submission" date="2025-08" db="UniProtKB">
        <authorList>
            <consortium name="RefSeq"/>
        </authorList>
    </citation>
    <scope>IDENTIFICATION</scope>
    <source>
        <strain evidence="2">S238N-H82</strain>
        <tissue evidence="2">Testes</tissue>
    </source>
</reference>
<dbReference type="Proteomes" id="UP000001554">
    <property type="component" value="Unplaced"/>
</dbReference>
<dbReference type="RefSeq" id="XP_035663746.1">
    <property type="nucleotide sequence ID" value="XM_035807853.1"/>
</dbReference>
<dbReference type="AlphaFoldDB" id="A0A9J7HQ53"/>
<gene>
    <name evidence="2" type="primary">LOC118407387</name>
</gene>
<evidence type="ECO:0000313" key="2">
    <source>
        <dbReference type="RefSeq" id="XP_035663746.1"/>
    </source>
</evidence>
<protein>
    <submittedName>
        <fullName evidence="2">Uncharacterized protein LOC118407387</fullName>
    </submittedName>
</protein>
<evidence type="ECO:0000313" key="1">
    <source>
        <dbReference type="Proteomes" id="UP000001554"/>
    </source>
</evidence>
<accession>A0A9J7HQ53</accession>
<sequence length="184" mass="20379">MECISRLLGAFDDSVEKTGCAVHKSLEYAKLDLASVVKIAENTDGLNPTYSDGVAELTERVSLASKRDYVSGVALGVMVKHFMEAFNDPKPLPEFTEDTDLTKRNKSSNEESTVTCVDEVNGPKAIAWDNTSRNAGRLVHCRAIEGVDKELYQQIQVEILYMKNGLFLTSRQLSICCKGTSWSY</sequence>
<name>A0A9J7HQ53_BRAFL</name>
<organism evidence="1 2">
    <name type="scientific">Branchiostoma floridae</name>
    <name type="common">Florida lancelet</name>
    <name type="synonym">Amphioxus</name>
    <dbReference type="NCBI Taxonomy" id="7739"/>
    <lineage>
        <taxon>Eukaryota</taxon>
        <taxon>Metazoa</taxon>
        <taxon>Chordata</taxon>
        <taxon>Cephalochordata</taxon>
        <taxon>Leptocardii</taxon>
        <taxon>Amphioxiformes</taxon>
        <taxon>Branchiostomatidae</taxon>
        <taxon>Branchiostoma</taxon>
    </lineage>
</organism>